<name>A0A090FAW5_MESPL</name>
<accession>A0A090FAW5</accession>
<evidence type="ECO:0000313" key="1">
    <source>
        <dbReference type="EMBL" id="CDX41022.1"/>
    </source>
</evidence>
<sequence length="56" mass="6340">MSPNCAGFLMFRWLADSFLKGSIQSGWADHSNLERHSLVSGPLSARRWRAAAWSLY</sequence>
<dbReference type="AlphaFoldDB" id="A0A090FAW5"/>
<organism evidence="1 2">
    <name type="scientific">Mesorhizobium plurifarium</name>
    <dbReference type="NCBI Taxonomy" id="69974"/>
    <lineage>
        <taxon>Bacteria</taxon>
        <taxon>Pseudomonadati</taxon>
        <taxon>Pseudomonadota</taxon>
        <taxon>Alphaproteobacteria</taxon>
        <taxon>Hyphomicrobiales</taxon>
        <taxon>Phyllobacteriaceae</taxon>
        <taxon>Mesorhizobium</taxon>
    </lineage>
</organism>
<evidence type="ECO:0000313" key="2">
    <source>
        <dbReference type="Proteomes" id="UP000046373"/>
    </source>
</evidence>
<gene>
    <name evidence="1" type="ORF">MPLDJ20_310042</name>
</gene>
<dbReference type="EMBL" id="CCNB01000025">
    <property type="protein sequence ID" value="CDX41022.1"/>
    <property type="molecule type" value="Genomic_DNA"/>
</dbReference>
<protein>
    <submittedName>
        <fullName evidence="1">Uncharacterized protein</fullName>
    </submittedName>
</protein>
<reference evidence="1 2" key="1">
    <citation type="submission" date="2014-08" db="EMBL/GenBank/DDBJ databases">
        <authorList>
            <person name="Moulin Lionel"/>
        </authorList>
    </citation>
    <scope>NUCLEOTIDE SEQUENCE [LARGE SCALE GENOMIC DNA]</scope>
</reference>
<proteinExistence type="predicted"/>
<dbReference type="Proteomes" id="UP000046373">
    <property type="component" value="Unassembled WGS sequence"/>
</dbReference>